<reference evidence="2 3" key="1">
    <citation type="submission" date="2023-03" db="EMBL/GenBank/DDBJ databases">
        <title>Thalassotalea loyana LMG 22536T draft genome sequence.</title>
        <authorList>
            <person name="Sawabe T."/>
        </authorList>
    </citation>
    <scope>NUCLEOTIDE SEQUENCE [LARGE SCALE GENOMIC DNA]</scope>
    <source>
        <strain evidence="2 3">LMG 22536</strain>
    </source>
</reference>
<evidence type="ECO:0000313" key="3">
    <source>
        <dbReference type="Proteomes" id="UP001157134"/>
    </source>
</evidence>
<dbReference type="RefSeq" id="WP_284299330.1">
    <property type="nucleotide sequence ID" value="NZ_BSSV01000006.1"/>
</dbReference>
<organism evidence="2 3">
    <name type="scientific">Thalassotalea loyana</name>
    <dbReference type="NCBI Taxonomy" id="280483"/>
    <lineage>
        <taxon>Bacteria</taxon>
        <taxon>Pseudomonadati</taxon>
        <taxon>Pseudomonadota</taxon>
        <taxon>Gammaproteobacteria</taxon>
        <taxon>Alteromonadales</taxon>
        <taxon>Colwelliaceae</taxon>
        <taxon>Thalassotalea</taxon>
    </lineage>
</organism>
<keyword evidence="1" id="KW-0472">Membrane</keyword>
<sequence>MSISAALALADLIGVDDWLLKKLKKSDSGAAKVASKVIEFASNVTGEPQSTDAMLEKLKQDNQLQMQLSATLVNNEHELKRLAFEDRKDARQMYQVHNQQADVIAERIMKWNLPYIFLLLIANALAAYFLKEHSALLLAVGNVIGMAIKSLFDERKEVTGFFFGSSMGSKQKDMKEQ</sequence>
<dbReference type="Proteomes" id="UP001157134">
    <property type="component" value="Unassembled WGS sequence"/>
</dbReference>
<proteinExistence type="predicted"/>
<keyword evidence="1" id="KW-1133">Transmembrane helix</keyword>
<keyword evidence="1" id="KW-0812">Transmembrane</keyword>
<protein>
    <submittedName>
        <fullName evidence="2">Uncharacterized protein</fullName>
    </submittedName>
</protein>
<dbReference type="EMBL" id="BSSV01000006">
    <property type="protein sequence ID" value="GLX86356.1"/>
    <property type="molecule type" value="Genomic_DNA"/>
</dbReference>
<gene>
    <name evidence="2" type="ORF">tloyanaT_26090</name>
</gene>
<evidence type="ECO:0000256" key="1">
    <source>
        <dbReference type="SAM" id="Phobius"/>
    </source>
</evidence>
<accession>A0ABQ6HHI1</accession>
<evidence type="ECO:0000313" key="2">
    <source>
        <dbReference type="EMBL" id="GLX86356.1"/>
    </source>
</evidence>
<feature type="transmembrane region" description="Helical" evidence="1">
    <location>
        <begin position="113"/>
        <end position="130"/>
    </location>
</feature>
<keyword evidence="3" id="KW-1185">Reference proteome</keyword>
<name>A0ABQ6HHI1_9GAMM</name>
<feature type="transmembrane region" description="Helical" evidence="1">
    <location>
        <begin position="136"/>
        <end position="152"/>
    </location>
</feature>
<comment type="caution">
    <text evidence="2">The sequence shown here is derived from an EMBL/GenBank/DDBJ whole genome shotgun (WGS) entry which is preliminary data.</text>
</comment>